<protein>
    <submittedName>
        <fullName evidence="2">Uncharacterized protein</fullName>
    </submittedName>
</protein>
<dbReference type="EMBL" id="LR215729">
    <property type="protein sequence ID" value="VEV98743.1"/>
    <property type="molecule type" value="Genomic_DNA"/>
</dbReference>
<dbReference type="AlphaFoldDB" id="A0A653E884"/>
<accession>A0A653E884</accession>
<organism evidence="2">
    <name type="scientific">Pseudomonas marincola</name>
    <dbReference type="NCBI Taxonomy" id="437900"/>
    <lineage>
        <taxon>Bacteria</taxon>
        <taxon>Pseudomonadati</taxon>
        <taxon>Pseudomonadota</taxon>
        <taxon>Gammaproteobacteria</taxon>
        <taxon>Pseudomonadales</taxon>
        <taxon>Pseudomonadaceae</taxon>
        <taxon>Pseudomonas</taxon>
    </lineage>
</organism>
<evidence type="ECO:0000313" key="2">
    <source>
        <dbReference type="EMBL" id="VEV98743.1"/>
    </source>
</evidence>
<gene>
    <name evidence="2" type="ORF">PMYSY11_3699</name>
</gene>
<proteinExistence type="predicted"/>
<dbReference type="RefSeq" id="WP_150549086.1">
    <property type="nucleotide sequence ID" value="NZ_LR215729.2"/>
</dbReference>
<feature type="signal peptide" evidence="1">
    <location>
        <begin position="1"/>
        <end position="23"/>
    </location>
</feature>
<feature type="chain" id="PRO_5024797360" evidence="1">
    <location>
        <begin position="24"/>
        <end position="101"/>
    </location>
</feature>
<reference evidence="2" key="1">
    <citation type="submission" date="2019-02" db="EMBL/GenBank/DDBJ databases">
        <authorList>
            <consortium name="Genoscope - CEA"/>
            <person name="William W."/>
        </authorList>
    </citation>
    <scope>NUCLEOTIDE SEQUENCE [LARGE SCALE GENOMIC DNA]</scope>
    <source>
        <strain evidence="2">YSy11</strain>
    </source>
</reference>
<sequence length="101" mass="10618">MSSFVRFVLLVVFALCLPVMSNAASTNDHCQSLSPFASSAAEHCPDSSLTPCSHCQVCTGTLLQSASLTRVAPLQAAKPVVIPDSLFSQHIPEIALPPPRG</sequence>
<evidence type="ECO:0000256" key="1">
    <source>
        <dbReference type="SAM" id="SignalP"/>
    </source>
</evidence>
<keyword evidence="1" id="KW-0732">Signal</keyword>
<name>A0A653E884_9PSED</name>